<accession>A0A1F7Z1L5</accession>
<protein>
    <recommendedName>
        <fullName evidence="3">POTRA domain-containing protein</fullName>
    </recommendedName>
</protein>
<dbReference type="STRING" id="1802505.A3D01_05120"/>
<reference evidence="1 2" key="1">
    <citation type="journal article" date="2016" name="Nat. Commun.">
        <title>Thousands of microbial genomes shed light on interconnected biogeochemical processes in an aquifer system.</title>
        <authorList>
            <person name="Anantharaman K."/>
            <person name="Brown C.T."/>
            <person name="Hug L.A."/>
            <person name="Sharon I."/>
            <person name="Castelle C.J."/>
            <person name="Probst A.J."/>
            <person name="Thomas B.C."/>
            <person name="Singh A."/>
            <person name="Wilkins M.J."/>
            <person name="Karaoz U."/>
            <person name="Brodie E.L."/>
            <person name="Williams K.H."/>
            <person name="Hubbard S.S."/>
            <person name="Banfield J.F."/>
        </authorList>
    </citation>
    <scope>NUCLEOTIDE SEQUENCE [LARGE SCALE GENOMIC DNA]</scope>
</reference>
<evidence type="ECO:0000313" key="1">
    <source>
        <dbReference type="EMBL" id="OGM32605.1"/>
    </source>
</evidence>
<comment type="caution">
    <text evidence="1">The sequence shown here is derived from an EMBL/GenBank/DDBJ whole genome shotgun (WGS) entry which is preliminary data.</text>
</comment>
<dbReference type="AlphaFoldDB" id="A0A1F7Z1L5"/>
<dbReference type="Proteomes" id="UP000177169">
    <property type="component" value="Unassembled WGS sequence"/>
</dbReference>
<evidence type="ECO:0000313" key="2">
    <source>
        <dbReference type="Proteomes" id="UP000177169"/>
    </source>
</evidence>
<name>A0A1F7Z1L5_9BACT</name>
<dbReference type="EMBL" id="MGGR01000029">
    <property type="protein sequence ID" value="OGM32605.1"/>
    <property type="molecule type" value="Genomic_DNA"/>
</dbReference>
<gene>
    <name evidence="1" type="ORF">A3D01_05120</name>
</gene>
<sequence length="233" mass="26483">MKKLKVVIKLMSVVFVSFLIFLLLNSIRINQVTCENQYGKCGEMISSELERTKDLNIISARKKILTIISESFLVKNYSLSYKLPAKYVVHLVERKPTFALENEISEKVAMVDNEGKVLGYSGGTTLPSVLVNYELPIPGENVTNKELFSLKLVSQIYSIFKVDKSIIEKEGLTVYFNDGNRAIFPYEGDMKVLLGSLIIILNKTKDDESDFKANLERNENIAIDLRYENPVIR</sequence>
<proteinExistence type="predicted"/>
<evidence type="ECO:0008006" key="3">
    <source>
        <dbReference type="Google" id="ProtNLM"/>
    </source>
</evidence>
<organism evidence="1 2">
    <name type="scientific">Candidatus Woesebacteria bacterium RIFCSPHIGHO2_02_FULL_39_13</name>
    <dbReference type="NCBI Taxonomy" id="1802505"/>
    <lineage>
        <taxon>Bacteria</taxon>
        <taxon>Candidatus Woeseibacteriota</taxon>
    </lineage>
</organism>